<protein>
    <recommendedName>
        <fullName evidence="9">C2H2-type domain-containing protein</fullName>
    </recommendedName>
</protein>
<sequence length="168" mass="18299">MNEQQVHPAQTASNLEEITAPSSTASEAISNEVSSVTKDQTAGIIEHKFPCPHCDQAFTRMDSVERHEESVHSKEKPFLCPVQNCKQATVGFSRKDALVRHMRRVHGVEDDAEGASQDSQVTASHTIPRSDHVQQSANDGLQDDQVMSNLPADGSEHVGQSGELSEVL</sequence>
<dbReference type="SUPFAM" id="SSF57667">
    <property type="entry name" value="beta-beta-alpha zinc fingers"/>
    <property type="match status" value="1"/>
</dbReference>
<dbReference type="Proteomes" id="UP001174691">
    <property type="component" value="Unassembled WGS sequence"/>
</dbReference>
<comment type="subcellular location">
    <subcellularLocation>
        <location evidence="1">Nucleus</location>
    </subcellularLocation>
</comment>
<dbReference type="GO" id="GO:0000978">
    <property type="term" value="F:RNA polymerase II cis-regulatory region sequence-specific DNA binding"/>
    <property type="evidence" value="ECO:0007669"/>
    <property type="project" value="InterPro"/>
</dbReference>
<keyword evidence="11" id="KW-1185">Reference proteome</keyword>
<keyword evidence="3" id="KW-0677">Repeat</keyword>
<dbReference type="PANTHER" id="PTHR40626:SF11">
    <property type="entry name" value="ZINC FINGER PROTEIN YPR022C"/>
    <property type="match status" value="1"/>
</dbReference>
<dbReference type="PROSITE" id="PS00028">
    <property type="entry name" value="ZINC_FINGER_C2H2_1"/>
    <property type="match status" value="1"/>
</dbReference>
<evidence type="ECO:0000256" key="7">
    <source>
        <dbReference type="PROSITE-ProRule" id="PRU00042"/>
    </source>
</evidence>
<evidence type="ECO:0000256" key="4">
    <source>
        <dbReference type="ARBA" id="ARBA00022771"/>
    </source>
</evidence>
<evidence type="ECO:0000313" key="11">
    <source>
        <dbReference type="Proteomes" id="UP001174691"/>
    </source>
</evidence>
<dbReference type="InterPro" id="IPR013087">
    <property type="entry name" value="Znf_C2H2_type"/>
</dbReference>
<dbReference type="InterPro" id="IPR036236">
    <property type="entry name" value="Znf_C2H2_sf"/>
</dbReference>
<organism evidence="10 11">
    <name type="scientific">Coniochaeta hoffmannii</name>
    <dbReference type="NCBI Taxonomy" id="91930"/>
    <lineage>
        <taxon>Eukaryota</taxon>
        <taxon>Fungi</taxon>
        <taxon>Dikarya</taxon>
        <taxon>Ascomycota</taxon>
        <taxon>Pezizomycotina</taxon>
        <taxon>Sordariomycetes</taxon>
        <taxon>Sordariomycetidae</taxon>
        <taxon>Coniochaetales</taxon>
        <taxon>Coniochaetaceae</taxon>
        <taxon>Coniochaeta</taxon>
    </lineage>
</organism>
<dbReference type="PANTHER" id="PTHR40626">
    <property type="entry name" value="MIP31509P"/>
    <property type="match status" value="1"/>
</dbReference>
<evidence type="ECO:0000256" key="2">
    <source>
        <dbReference type="ARBA" id="ARBA00022723"/>
    </source>
</evidence>
<reference evidence="10" key="1">
    <citation type="submission" date="2022-07" db="EMBL/GenBank/DDBJ databases">
        <title>Fungi with potential for degradation of polypropylene.</title>
        <authorList>
            <person name="Gostincar C."/>
        </authorList>
    </citation>
    <scope>NUCLEOTIDE SEQUENCE</scope>
    <source>
        <strain evidence="10">EXF-13287</strain>
    </source>
</reference>
<dbReference type="GO" id="GO:0000981">
    <property type="term" value="F:DNA-binding transcription factor activity, RNA polymerase II-specific"/>
    <property type="evidence" value="ECO:0007669"/>
    <property type="project" value="InterPro"/>
</dbReference>
<dbReference type="PROSITE" id="PS50157">
    <property type="entry name" value="ZINC_FINGER_C2H2_2"/>
    <property type="match status" value="1"/>
</dbReference>
<dbReference type="Pfam" id="PF26176">
    <property type="entry name" value="zf_C2H2_17_2"/>
    <property type="match status" value="1"/>
</dbReference>
<feature type="compositionally biased region" description="Polar residues" evidence="8">
    <location>
        <begin position="116"/>
        <end position="139"/>
    </location>
</feature>
<accession>A0AA38R2K8</accession>
<keyword evidence="2" id="KW-0479">Metal-binding</keyword>
<dbReference type="AlphaFoldDB" id="A0AA38R2K8"/>
<dbReference type="InterPro" id="IPR051059">
    <property type="entry name" value="VerF-like"/>
</dbReference>
<evidence type="ECO:0000259" key="9">
    <source>
        <dbReference type="PROSITE" id="PS50157"/>
    </source>
</evidence>
<name>A0AA38R2K8_9PEZI</name>
<feature type="domain" description="C2H2-type" evidence="9">
    <location>
        <begin position="49"/>
        <end position="77"/>
    </location>
</feature>
<evidence type="ECO:0000256" key="6">
    <source>
        <dbReference type="ARBA" id="ARBA00023242"/>
    </source>
</evidence>
<evidence type="ECO:0000256" key="1">
    <source>
        <dbReference type="ARBA" id="ARBA00004123"/>
    </source>
</evidence>
<dbReference type="GO" id="GO:0008270">
    <property type="term" value="F:zinc ion binding"/>
    <property type="evidence" value="ECO:0007669"/>
    <property type="project" value="UniProtKB-KW"/>
</dbReference>
<keyword evidence="5" id="KW-0862">Zinc</keyword>
<dbReference type="GO" id="GO:0000785">
    <property type="term" value="C:chromatin"/>
    <property type="evidence" value="ECO:0007669"/>
    <property type="project" value="TreeGrafter"/>
</dbReference>
<dbReference type="SMART" id="SM00355">
    <property type="entry name" value="ZnF_C2H2"/>
    <property type="match status" value="2"/>
</dbReference>
<keyword evidence="6" id="KW-0539">Nucleus</keyword>
<dbReference type="EMBL" id="JANBVN010000238">
    <property type="protein sequence ID" value="KAJ9131322.1"/>
    <property type="molecule type" value="Genomic_DNA"/>
</dbReference>
<keyword evidence="4 7" id="KW-0863">Zinc-finger</keyword>
<comment type="caution">
    <text evidence="10">The sequence shown here is derived from an EMBL/GenBank/DDBJ whole genome shotgun (WGS) entry which is preliminary data.</text>
</comment>
<dbReference type="InterPro" id="IPR059095">
    <property type="entry name" value="Znf_C2H2_17_2nd"/>
</dbReference>
<evidence type="ECO:0000256" key="3">
    <source>
        <dbReference type="ARBA" id="ARBA00022737"/>
    </source>
</evidence>
<evidence type="ECO:0000256" key="8">
    <source>
        <dbReference type="SAM" id="MobiDB-lite"/>
    </source>
</evidence>
<evidence type="ECO:0000256" key="5">
    <source>
        <dbReference type="ARBA" id="ARBA00022833"/>
    </source>
</evidence>
<proteinExistence type="predicted"/>
<dbReference type="Gene3D" id="3.30.160.60">
    <property type="entry name" value="Classic Zinc Finger"/>
    <property type="match status" value="2"/>
</dbReference>
<feature type="region of interest" description="Disordered" evidence="8">
    <location>
        <begin position="1"/>
        <end position="38"/>
    </location>
</feature>
<gene>
    <name evidence="10" type="ORF">NKR19_g9568</name>
</gene>
<evidence type="ECO:0000313" key="10">
    <source>
        <dbReference type="EMBL" id="KAJ9131322.1"/>
    </source>
</evidence>
<dbReference type="GO" id="GO:0005634">
    <property type="term" value="C:nucleus"/>
    <property type="evidence" value="ECO:0007669"/>
    <property type="project" value="UniProtKB-SubCell"/>
</dbReference>
<dbReference type="Pfam" id="PF13894">
    <property type="entry name" value="zf-C2H2_4"/>
    <property type="match status" value="1"/>
</dbReference>
<feature type="region of interest" description="Disordered" evidence="8">
    <location>
        <begin position="107"/>
        <end position="168"/>
    </location>
</feature>